<dbReference type="InterPro" id="IPR001810">
    <property type="entry name" value="F-box_dom"/>
</dbReference>
<organism evidence="2 3">
    <name type="scientific">Rotaria socialis</name>
    <dbReference type="NCBI Taxonomy" id="392032"/>
    <lineage>
        <taxon>Eukaryota</taxon>
        <taxon>Metazoa</taxon>
        <taxon>Spiralia</taxon>
        <taxon>Gnathifera</taxon>
        <taxon>Rotifera</taxon>
        <taxon>Eurotatoria</taxon>
        <taxon>Bdelloidea</taxon>
        <taxon>Philodinida</taxon>
        <taxon>Philodinidae</taxon>
        <taxon>Rotaria</taxon>
    </lineage>
</organism>
<proteinExistence type="predicted"/>
<name>A0A820VB70_9BILA</name>
<evidence type="ECO:0000313" key="3">
    <source>
        <dbReference type="Proteomes" id="UP000663851"/>
    </source>
</evidence>
<protein>
    <recommendedName>
        <fullName evidence="1">F-box domain-containing protein</fullName>
    </recommendedName>
</protein>
<dbReference type="EMBL" id="CAJOBO010003625">
    <property type="protein sequence ID" value="CAF4498708.1"/>
    <property type="molecule type" value="Genomic_DNA"/>
</dbReference>
<accession>A0A820VB70</accession>
<dbReference type="Proteomes" id="UP000663851">
    <property type="component" value="Unassembled WGS sequence"/>
</dbReference>
<gene>
    <name evidence="2" type="ORF">HFQ381_LOCUS27606</name>
</gene>
<feature type="domain" description="F-box" evidence="1">
    <location>
        <begin position="2"/>
        <end position="50"/>
    </location>
</feature>
<evidence type="ECO:0000313" key="2">
    <source>
        <dbReference type="EMBL" id="CAF4498708.1"/>
    </source>
</evidence>
<reference evidence="2" key="1">
    <citation type="submission" date="2021-02" db="EMBL/GenBank/DDBJ databases">
        <authorList>
            <person name="Nowell W R."/>
        </authorList>
    </citation>
    <scope>NUCLEOTIDE SEQUENCE</scope>
</reference>
<dbReference type="PROSITE" id="PS50181">
    <property type="entry name" value="FBOX"/>
    <property type="match status" value="1"/>
</dbReference>
<dbReference type="AlphaFoldDB" id="A0A820VB70"/>
<sequence>MITRIKALPNEILWCIFSHLSWLDMLTSLWSLNIRFNSLICSILSVNNNLLNSGLVIARGLSYNKCCSILFPLILKSSPLSSSIQRIHFDGRNSSASDLCYEWLFNDENLLHFPNLKSLVLTQCGSIRSIVQTLLHLIQYQLDNLTLTFGNNVLQHMLYVKRDSVIDSDIVSVEFDCALCSFASWTSNVETLRQSKTNWFNKIPKLRYFSLKSFIGDDLDFIYLKWLLNNINYIEKLQLHIKNEELIETRCQNIWKSLIDANFIHQYCLSDIIPNLIYFDFYICYECQLPFNDIGKIVNSFKIHSFFIEHQWTNVKCLFDPITSCQHLFSSFTNTFQSSDSLINYSYICNWSAFNDQWFSLHPSPSLFLEQFNELSSNVSNINIYKNEILHHYNKRLNVNLAITTVEKNFRSFFTTTPKGRNEIREKVLAYLISVTVQLKYLLVERFEWLLHVVQYTSNELRTNALSTVQYAEFRLPSCYYGDNNAVSIGKHLVPFLSTYMPHLQTLRLWAI</sequence>
<evidence type="ECO:0000259" key="1">
    <source>
        <dbReference type="PROSITE" id="PS50181"/>
    </source>
</evidence>
<comment type="caution">
    <text evidence="2">The sequence shown here is derived from an EMBL/GenBank/DDBJ whole genome shotgun (WGS) entry which is preliminary data.</text>
</comment>